<dbReference type="EMBL" id="OY726394">
    <property type="protein sequence ID" value="CAJ1506448.1"/>
    <property type="molecule type" value="Genomic_DNA"/>
</dbReference>
<dbReference type="InterPro" id="IPR050091">
    <property type="entry name" value="PKS_NRPS_Biosynth_Enz"/>
</dbReference>
<dbReference type="SMART" id="SM00827">
    <property type="entry name" value="PKS_AT"/>
    <property type="match status" value="1"/>
</dbReference>
<dbReference type="Gene3D" id="1.10.1200.10">
    <property type="entry name" value="ACP-like"/>
    <property type="match status" value="1"/>
</dbReference>
<dbReference type="Pfam" id="PF08240">
    <property type="entry name" value="ADH_N"/>
    <property type="match status" value="1"/>
</dbReference>
<keyword evidence="6" id="KW-0012">Acyltransferase</keyword>
<dbReference type="PANTHER" id="PTHR43775:SF37">
    <property type="entry name" value="SI:DKEY-61P9.11"/>
    <property type="match status" value="1"/>
</dbReference>
<dbReference type="InterPro" id="IPR014043">
    <property type="entry name" value="Acyl_transferase_dom"/>
</dbReference>
<dbReference type="Gene3D" id="3.30.70.250">
    <property type="entry name" value="Malonyl-CoA ACP transacylase, ACP-binding"/>
    <property type="match status" value="1"/>
</dbReference>
<dbReference type="SUPFAM" id="SSF55048">
    <property type="entry name" value="Probable ACP-binding domain of malonyl-CoA ACP transacylase"/>
    <property type="match status" value="1"/>
</dbReference>
<dbReference type="InterPro" id="IPR049900">
    <property type="entry name" value="PKS_mFAS_DH"/>
</dbReference>
<keyword evidence="5" id="KW-0511">Multifunctional enzyme</keyword>
<dbReference type="Pfam" id="PF00698">
    <property type="entry name" value="Acyl_transf_1"/>
    <property type="match status" value="1"/>
</dbReference>
<dbReference type="Pfam" id="PF21089">
    <property type="entry name" value="PKS_DH_N"/>
    <property type="match status" value="1"/>
</dbReference>
<dbReference type="SMART" id="SM00823">
    <property type="entry name" value="PKS_PP"/>
    <property type="match status" value="1"/>
</dbReference>
<dbReference type="Pfam" id="PF14765">
    <property type="entry name" value="PS-DH"/>
    <property type="match status" value="1"/>
</dbReference>
<gene>
    <name evidence="11" type="primary">pks2</name>
    <name evidence="11" type="ORF">MU0083_003948</name>
</gene>
<reference evidence="11 12" key="1">
    <citation type="submission" date="2023-08" db="EMBL/GenBank/DDBJ databases">
        <authorList>
            <person name="Folkvardsen B D."/>
            <person name="Norman A."/>
        </authorList>
    </citation>
    <scope>NUCLEOTIDE SEQUENCE [LARGE SCALE GENOMIC DNA]</scope>
    <source>
        <strain evidence="11 12">Mu0083</strain>
    </source>
</reference>
<dbReference type="Gene3D" id="3.90.180.10">
    <property type="entry name" value="Medium-chain alcohol dehydrogenases, catalytic domain"/>
    <property type="match status" value="1"/>
</dbReference>
<evidence type="ECO:0000256" key="2">
    <source>
        <dbReference type="ARBA" id="ARBA00022553"/>
    </source>
</evidence>
<name>A0ABM9LXM2_9MYCO</name>
<dbReference type="SMART" id="SM00825">
    <property type="entry name" value="PKS_KS"/>
    <property type="match status" value="1"/>
</dbReference>
<organism evidence="11 12">
    <name type="scientific">[Mycobacterium] kokjensenii</name>
    <dbReference type="NCBI Taxonomy" id="3064287"/>
    <lineage>
        <taxon>Bacteria</taxon>
        <taxon>Bacillati</taxon>
        <taxon>Actinomycetota</taxon>
        <taxon>Actinomycetes</taxon>
        <taxon>Mycobacteriales</taxon>
        <taxon>Mycobacteriaceae</taxon>
        <taxon>Mycolicibacter</taxon>
    </lineage>
</organism>
<evidence type="ECO:0000256" key="6">
    <source>
        <dbReference type="ARBA" id="ARBA00023315"/>
    </source>
</evidence>
<dbReference type="InterPro" id="IPR057326">
    <property type="entry name" value="KR_dom"/>
</dbReference>
<dbReference type="InterPro" id="IPR011032">
    <property type="entry name" value="GroES-like_sf"/>
</dbReference>
<dbReference type="InterPro" id="IPR020807">
    <property type="entry name" value="PKS_DH"/>
</dbReference>
<dbReference type="InterPro" id="IPR014030">
    <property type="entry name" value="Ketoacyl_synth_N"/>
</dbReference>
<dbReference type="InterPro" id="IPR020806">
    <property type="entry name" value="PKS_PP-bd"/>
</dbReference>
<dbReference type="NCBIfam" id="NF041183">
    <property type="entry name" value="Pks2_ls1_myc"/>
    <property type="match status" value="1"/>
</dbReference>
<feature type="domain" description="Carrier" evidence="8">
    <location>
        <begin position="2010"/>
        <end position="2090"/>
    </location>
</feature>
<dbReference type="SUPFAM" id="SSF50129">
    <property type="entry name" value="GroES-like"/>
    <property type="match status" value="1"/>
</dbReference>
<dbReference type="InterPro" id="IPR020843">
    <property type="entry name" value="ER"/>
</dbReference>
<dbReference type="InterPro" id="IPR036736">
    <property type="entry name" value="ACP-like_sf"/>
</dbReference>
<keyword evidence="4" id="KW-0521">NADP</keyword>
<dbReference type="Pfam" id="PF02801">
    <property type="entry name" value="Ketoacyl-synt_C"/>
    <property type="match status" value="1"/>
</dbReference>
<dbReference type="Gene3D" id="3.40.47.10">
    <property type="match status" value="1"/>
</dbReference>
<evidence type="ECO:0000256" key="4">
    <source>
        <dbReference type="ARBA" id="ARBA00022857"/>
    </source>
</evidence>
<dbReference type="SUPFAM" id="SSF51735">
    <property type="entry name" value="NAD(P)-binding Rossmann-fold domains"/>
    <property type="match status" value="3"/>
</dbReference>
<evidence type="ECO:0000259" key="10">
    <source>
        <dbReference type="PROSITE" id="PS52019"/>
    </source>
</evidence>
<dbReference type="SMART" id="SM00822">
    <property type="entry name" value="PKS_KR"/>
    <property type="match status" value="1"/>
</dbReference>
<dbReference type="InterPro" id="IPR049552">
    <property type="entry name" value="PKS_DH_N"/>
</dbReference>
<dbReference type="CDD" id="cd00833">
    <property type="entry name" value="PKS"/>
    <property type="match status" value="1"/>
</dbReference>
<evidence type="ECO:0000256" key="3">
    <source>
        <dbReference type="ARBA" id="ARBA00022679"/>
    </source>
</evidence>
<keyword evidence="2" id="KW-0597">Phosphoprotein</keyword>
<dbReference type="Pfam" id="PF08659">
    <property type="entry name" value="KR"/>
    <property type="match status" value="1"/>
</dbReference>
<dbReference type="InterPro" id="IPR020841">
    <property type="entry name" value="PKS_Beta-ketoAc_synthase_dom"/>
</dbReference>
<evidence type="ECO:0000256" key="5">
    <source>
        <dbReference type="ARBA" id="ARBA00023268"/>
    </source>
</evidence>
<dbReference type="InterPro" id="IPR032821">
    <property type="entry name" value="PKS_assoc"/>
</dbReference>
<dbReference type="CDD" id="cd05195">
    <property type="entry name" value="enoyl_red"/>
    <property type="match status" value="1"/>
</dbReference>
<dbReference type="SUPFAM" id="SSF53901">
    <property type="entry name" value="Thiolase-like"/>
    <property type="match status" value="1"/>
</dbReference>
<dbReference type="Pfam" id="PF00550">
    <property type="entry name" value="PP-binding"/>
    <property type="match status" value="1"/>
</dbReference>
<dbReference type="PROSITE" id="PS51257">
    <property type="entry name" value="PROKAR_LIPOPROTEIN"/>
    <property type="match status" value="1"/>
</dbReference>
<feature type="active site" description="Proton donor; for dehydratase activity" evidence="7">
    <location>
        <position position="1090"/>
    </location>
</feature>
<evidence type="ECO:0000313" key="12">
    <source>
        <dbReference type="Proteomes" id="UP001190336"/>
    </source>
</evidence>
<dbReference type="InterPro" id="IPR036291">
    <property type="entry name" value="NAD(P)-bd_dom_sf"/>
</dbReference>
<dbReference type="RefSeq" id="WP_308474589.1">
    <property type="nucleotide sequence ID" value="NZ_OY726394.1"/>
</dbReference>
<dbReference type="InterPro" id="IPR013154">
    <property type="entry name" value="ADH-like_N"/>
</dbReference>
<evidence type="ECO:0000313" key="11">
    <source>
        <dbReference type="EMBL" id="CAJ1506448.1"/>
    </source>
</evidence>
<dbReference type="Pfam" id="PF00107">
    <property type="entry name" value="ADH_zinc_N"/>
    <property type="match status" value="1"/>
</dbReference>
<keyword evidence="1" id="KW-0596">Phosphopantetheine</keyword>
<keyword evidence="3" id="KW-0808">Transferase</keyword>
<dbReference type="InterPro" id="IPR042104">
    <property type="entry name" value="PKS_dehydratase_sf"/>
</dbReference>
<feature type="region of interest" description="N-terminal hotdog fold" evidence="7">
    <location>
        <begin position="888"/>
        <end position="1008"/>
    </location>
</feature>
<sequence>MTTPRIPLDGLPTSPVAVIGLACRLPGEIDSPQRLWDALLRGTDLVGEIPADRWDADSYCSTESATPGGSVSRWGAFLADVGAFDAEFFGMTDADATAIDPQHRLLLETSWEAAEHAGLDPASLAGSRTGVFVGLDHSDYEQPGTGGGFASGRVARALGLHGPAVTVDTAGSSGLMAVHQACRSLQTGESDLVLAGGVSVLLEPRRSVAGSARDVWSPTGRCRAFDAAADGSVSGEGCVVLLLKRLPDALRDDDRVLAVLRGSAARHDGGSPSDEPSAQVAVYRDALAAANLEAATVGLVEADGAGTAAADRLEYTGLAEVYGTAGRCFLGSATTNFGHCQSAAGPLGLAKAILAVQHGIVPRNLHFSALPDQLAAMASNLTVPQENMPWPATEEDRPRRAAVSSHGCSGTNVHVIVEQAPEPAGSPPDAAPVAGTPQLFPISANSPEQLRATAARLAEWLDRHGAELTGAGSVDLGYTLARRRAHRPVRTAIAAEGIGELGDALRDLAGDDKEYRRVPGPGDRGPVWVFTGQGLNWTAIGLLAADPMFAAAIAELEPLVAAEAGFSLAAAISAPQPPTDIVQRQVTVFATQVGLARAMTAHGVRPGAVIGHSLGETAAAVVAGGLAPEDGVRVVCRRAQLLAGIAGSGAMAAVELPAQQVLSEFSIRDVTDVVLAVVEAPACTTIGGSADTVRDLVAAWQQQGVPARELAVDVAAHSPQVEPILDELTAALADLRPTEPQVPYYSATLWAPRDRPAFDADYWVENLRYTARFAAAVQAAIKDGHRVFAAPAADPQLTDVIERNAAGLDAPVTVLAPMLAGDGTAGGCGLLGFVADLYGAGAAVDFAAHYPVGRLVDAPLPRWDHRSLLLRRDSGDTAPQGAAVRAVHPLLGSHVHLWEEPERHVWAGDVGLVAHPWLADHLLYRVPTLPGAAYCEMALAAARAGLGEGAQVRDLRFEQVLPLEEQTALSSGAVVTAPGVLTFGVHTHHDRIRVDRATAVLESPDNDRRPPVRDIAALSAAHPVSIDRDDLRKTFEEAGIQHGPAFSGLAAVHLGDGPHRDGATLFAEVALPGSLRAQQAPYEVHPAVLDACFQSAMIHPGLPRAADGALPRPVGVRRLRRYHPTRAVRYCLSTFTAVAEQGCEIDLELLDATGTALLTVEGLRLDTGSAHDAAERTLDERLLTIEWQRRERPDPAPGQSGNWLLLSMAAAADPLTAALQGALKDAGAQADTVAVPIDGAGPADALPEAALNGRTGVVVVTPPAIEDADPQRRGRDFVTYLLSVVHRLAGLSGQAPRLYLVTRAAATVRPGDRANLEQAGLRGLVRVIDSEHPHLKATQIDVVDDGTQPDTARAAGIAAQLCSGSEEDETAWRDGAWYTARLRSAPLGLAERRTTVVEHGSDGIRLAFGEPDEIESLESIAQPRITPGPGQIEVAVAVSGVNYAQAPATERPAAEEYSRQLGTDFAGVVSAVGPDVTGHRVGDHVGGIAPDGGWSTFITCDARSAVTLPAALSPAEAAALSTAYVTAWYALHDLARITAGDKVLIQAAGGIGRAAIAVAQAAGCEVFATADSPQQRQRLRDMGIDGVYDSATPEFADRIRHDTGGYGVDVVLNSLSGIAQRAGLDLLSFGGRFIELGRPDGSRQTWLGLSPFRRNLSLHVVDLALLAQSHPEVVHRLLATVYQRAADGTLPRPQTTHYPLLDAADALRHDGDGDRAGTALLVAPQTGESVAVIPPEQARPFRADGAYIVTGGTGGAGLFLATEMAAAGCGRLVLNGTSAPDGPAQQAIERMRAAGADVRVECGDIAEPATAQRLVALATETGLPVRGVLHAVTAAGDAALADLTDAVIDRCWTPKVHGAWNIHQALREETADVPLDWFCAFSSTSALIGSPGQGAAAAADSWLDAFGRWRRSRGLPATVIGWGPWADTGTAAAPADGDAHAAITSTEGARVFQAMLSYDRAYSGYAPITRAPGLTALAHRSRFAEQFRATRRSGPDAERFLAELRELPRDEWFGAISQLVSDQISVLLRRTVDPDRSLPEYGLDSLASLEFRTRIETETGVRVGPAQLTTVRGLARHVCDELVSRTEGAESRAGR</sequence>
<dbReference type="Gene3D" id="3.10.129.110">
    <property type="entry name" value="Polyketide synthase dehydratase"/>
    <property type="match status" value="1"/>
</dbReference>
<feature type="region of interest" description="C-terminal hotdog fold" evidence="7">
    <location>
        <begin position="1023"/>
        <end position="1174"/>
    </location>
</feature>
<evidence type="ECO:0000256" key="1">
    <source>
        <dbReference type="ARBA" id="ARBA00022450"/>
    </source>
</evidence>
<dbReference type="InterPro" id="IPR001227">
    <property type="entry name" value="Ac_transferase_dom_sf"/>
</dbReference>
<dbReference type="InterPro" id="IPR013968">
    <property type="entry name" value="PKS_KR"/>
</dbReference>
<dbReference type="InterPro" id="IPR014031">
    <property type="entry name" value="Ketoacyl_synth_C"/>
</dbReference>
<dbReference type="InterPro" id="IPR016035">
    <property type="entry name" value="Acyl_Trfase/lysoPLipase"/>
</dbReference>
<dbReference type="PROSITE" id="PS50075">
    <property type="entry name" value="CARRIER"/>
    <property type="match status" value="1"/>
</dbReference>
<dbReference type="SUPFAM" id="SSF52151">
    <property type="entry name" value="FabD/lysophospholipase-like"/>
    <property type="match status" value="1"/>
</dbReference>
<dbReference type="Proteomes" id="UP001190336">
    <property type="component" value="Chromosome"/>
</dbReference>
<protein>
    <submittedName>
        <fullName evidence="11">Sulfolipid-1 biosynthesis phthioceranic/hydroxyphthioceranic acid synthase</fullName>
    </submittedName>
</protein>
<evidence type="ECO:0000259" key="8">
    <source>
        <dbReference type="PROSITE" id="PS50075"/>
    </source>
</evidence>
<dbReference type="PROSITE" id="PS52004">
    <property type="entry name" value="KS3_2"/>
    <property type="match status" value="1"/>
</dbReference>
<dbReference type="Gene3D" id="3.40.50.720">
    <property type="entry name" value="NAD(P)-binding Rossmann-like Domain"/>
    <property type="match status" value="3"/>
</dbReference>
<dbReference type="InterPro" id="IPR053386">
    <property type="entry name" value="MBFA_synthase"/>
</dbReference>
<keyword evidence="12" id="KW-1185">Reference proteome</keyword>
<dbReference type="InterPro" id="IPR016039">
    <property type="entry name" value="Thiolase-like"/>
</dbReference>
<feature type="active site" description="Proton acceptor; for dehydratase activity" evidence="7">
    <location>
        <position position="921"/>
    </location>
</feature>
<feature type="domain" description="PKS/mFAS DH" evidence="10">
    <location>
        <begin position="888"/>
        <end position="1174"/>
    </location>
</feature>
<dbReference type="SMART" id="SM00826">
    <property type="entry name" value="PKS_DH"/>
    <property type="match status" value="1"/>
</dbReference>
<evidence type="ECO:0000259" key="9">
    <source>
        <dbReference type="PROSITE" id="PS52004"/>
    </source>
</evidence>
<proteinExistence type="predicted"/>
<dbReference type="InterPro" id="IPR049551">
    <property type="entry name" value="PKS_DH_C"/>
</dbReference>
<dbReference type="SUPFAM" id="SSF47336">
    <property type="entry name" value="ACP-like"/>
    <property type="match status" value="1"/>
</dbReference>
<dbReference type="PROSITE" id="PS52019">
    <property type="entry name" value="PKS_MFAS_DH"/>
    <property type="match status" value="1"/>
</dbReference>
<dbReference type="Pfam" id="PF16197">
    <property type="entry name" value="KAsynt_C_assoc"/>
    <property type="match status" value="1"/>
</dbReference>
<dbReference type="SMART" id="SM00829">
    <property type="entry name" value="PKS_ER"/>
    <property type="match status" value="1"/>
</dbReference>
<evidence type="ECO:0000256" key="7">
    <source>
        <dbReference type="PROSITE-ProRule" id="PRU01363"/>
    </source>
</evidence>
<dbReference type="PANTHER" id="PTHR43775">
    <property type="entry name" value="FATTY ACID SYNTHASE"/>
    <property type="match status" value="1"/>
</dbReference>
<feature type="domain" description="Ketosynthase family 3 (KS3)" evidence="9">
    <location>
        <begin position="13"/>
        <end position="419"/>
    </location>
</feature>
<dbReference type="Pfam" id="PF00109">
    <property type="entry name" value="ketoacyl-synt"/>
    <property type="match status" value="1"/>
</dbReference>
<dbReference type="InterPro" id="IPR009081">
    <property type="entry name" value="PP-bd_ACP"/>
</dbReference>
<dbReference type="InterPro" id="IPR016036">
    <property type="entry name" value="Malonyl_transacylase_ACP-bd"/>
</dbReference>
<dbReference type="InterPro" id="IPR013149">
    <property type="entry name" value="ADH-like_C"/>
</dbReference>
<dbReference type="Gene3D" id="3.40.366.10">
    <property type="entry name" value="Malonyl-Coenzyme A Acyl Carrier Protein, domain 2"/>
    <property type="match status" value="1"/>
</dbReference>
<accession>A0ABM9LXM2</accession>